<keyword evidence="3" id="KW-1185">Reference proteome</keyword>
<evidence type="ECO:0008006" key="4">
    <source>
        <dbReference type="Google" id="ProtNLM"/>
    </source>
</evidence>
<accession>A0A4U8THP2</accession>
<feature type="transmembrane region" description="Helical" evidence="1">
    <location>
        <begin position="58"/>
        <end position="75"/>
    </location>
</feature>
<evidence type="ECO:0000313" key="3">
    <source>
        <dbReference type="Proteomes" id="UP000029707"/>
    </source>
</evidence>
<proteinExistence type="predicted"/>
<dbReference type="EMBL" id="JRMQ02000018">
    <property type="protein sequence ID" value="TLD99761.1"/>
    <property type="molecule type" value="Genomic_DNA"/>
</dbReference>
<dbReference type="RefSeq" id="WP_034362232.1">
    <property type="nucleotide sequence ID" value="NZ_CAMRWY010000017.1"/>
</dbReference>
<dbReference type="STRING" id="425400.LS65_05565"/>
<protein>
    <recommendedName>
        <fullName evidence="4">Cxxc_20_cxxc protein</fullName>
    </recommendedName>
</protein>
<keyword evidence="1" id="KW-1133">Transmembrane helix</keyword>
<reference evidence="2 3" key="1">
    <citation type="journal article" date="2014" name="Genome Announc.">
        <title>Draft genome sequences of eight enterohepatic helicobacter species isolated from both laboratory and wild rodents.</title>
        <authorList>
            <person name="Sheh A."/>
            <person name="Shen Z."/>
            <person name="Fox J.G."/>
        </authorList>
    </citation>
    <scope>NUCLEOTIDE SEQUENCE [LARGE SCALE GENOMIC DNA]</scope>
    <source>
        <strain evidence="2 3">MIT 01-6451</strain>
    </source>
</reference>
<feature type="transmembrane region" description="Helical" evidence="1">
    <location>
        <begin position="81"/>
        <end position="102"/>
    </location>
</feature>
<dbReference type="AlphaFoldDB" id="A0A4U8THP2"/>
<keyword evidence="1" id="KW-0472">Membrane</keyword>
<comment type="caution">
    <text evidence="2">The sequence shown here is derived from an EMBL/GenBank/DDBJ whole genome shotgun (WGS) entry which is preliminary data.</text>
</comment>
<keyword evidence="1" id="KW-0812">Transmembrane</keyword>
<evidence type="ECO:0000256" key="1">
    <source>
        <dbReference type="SAM" id="Phobius"/>
    </source>
</evidence>
<evidence type="ECO:0000313" key="2">
    <source>
        <dbReference type="EMBL" id="TLD99761.1"/>
    </source>
</evidence>
<gene>
    <name evidence="2" type="ORF">LS65_009230</name>
</gene>
<name>A0A4U8THP2_9HELI</name>
<organism evidence="2 3">
    <name type="scientific">Helicobacter japonicus</name>
    <dbReference type="NCBI Taxonomy" id="425400"/>
    <lineage>
        <taxon>Bacteria</taxon>
        <taxon>Pseudomonadati</taxon>
        <taxon>Campylobacterota</taxon>
        <taxon>Epsilonproteobacteria</taxon>
        <taxon>Campylobacterales</taxon>
        <taxon>Helicobacteraceae</taxon>
        <taxon>Helicobacter</taxon>
    </lineage>
</organism>
<dbReference type="OrthoDB" id="9911352at2"/>
<dbReference type="Proteomes" id="UP000029707">
    <property type="component" value="Unassembled WGS sequence"/>
</dbReference>
<sequence length="121" mass="13977">MTFYYQCECGERINKLTGEFANSKEEILDSALYDIGKNFVQCPKCGTKYEVKMMPRKILNIAIFVWFVVAVVFKFTLGIEIYFVIGMIFVGIIVAFVFHMFFSRLEKITDEHNTKGSANET</sequence>